<keyword evidence="3" id="KW-0413">Isomerase</keyword>
<dbReference type="InterPro" id="IPR050312">
    <property type="entry name" value="IolE/XylAMocC-like"/>
</dbReference>
<dbReference type="RefSeq" id="WP_089775097.1">
    <property type="nucleotide sequence ID" value="NZ_FNTX01000002.1"/>
</dbReference>
<keyword evidence="1" id="KW-0119">Carbohydrate metabolism</keyword>
<evidence type="ECO:0000313" key="3">
    <source>
        <dbReference type="EMBL" id="SEE97733.1"/>
    </source>
</evidence>
<dbReference type="Gene3D" id="3.20.20.150">
    <property type="entry name" value="Divalent-metal-dependent TIM barrel enzymes"/>
    <property type="match status" value="1"/>
</dbReference>
<feature type="domain" description="Xylose isomerase-like TIM barrel" evidence="2">
    <location>
        <begin position="30"/>
        <end position="249"/>
    </location>
</feature>
<dbReference type="AlphaFoldDB" id="A0A1H5N850"/>
<accession>A0A1H5N850</accession>
<dbReference type="InterPro" id="IPR036237">
    <property type="entry name" value="Xyl_isomerase-like_sf"/>
</dbReference>
<dbReference type="PANTHER" id="PTHR12110">
    <property type="entry name" value="HYDROXYPYRUVATE ISOMERASE"/>
    <property type="match status" value="1"/>
</dbReference>
<sequence>MTNQENPRLGVQLMTVRGEVDRIGLDGVLQRLAEIGLSNIEISQVPLSDENMTSFERARGERGVEYAALSGTMEPSRGANPSLVDSYDEVVAHARRLGADRIRIGMLPALALRDAPSLLAFCRETEVMARRLADDGIRLSYHNHHLEFARLDGREVLETIRSEAPSLWLELDVHWVQRGGHDPVRTLQRFAGSVDLVHLKDFRVSLPPAEAFDALAGGDRSGFGHHMAQPVQFAEVGSGTLDWAAIVTAGVEAGAAHLLIEQDDTYGRDPFESLASSHDHLVDLGFGEMF</sequence>
<evidence type="ECO:0000256" key="1">
    <source>
        <dbReference type="ARBA" id="ARBA00023277"/>
    </source>
</evidence>
<dbReference type="OrthoDB" id="9798407at2"/>
<dbReference type="Pfam" id="PF01261">
    <property type="entry name" value="AP_endonuc_2"/>
    <property type="match status" value="1"/>
</dbReference>
<dbReference type="GO" id="GO:0016853">
    <property type="term" value="F:isomerase activity"/>
    <property type="evidence" value="ECO:0007669"/>
    <property type="project" value="UniProtKB-KW"/>
</dbReference>
<proteinExistence type="predicted"/>
<keyword evidence="4" id="KW-1185">Reference proteome</keyword>
<name>A0A1H5N850_9MICO</name>
<evidence type="ECO:0000313" key="4">
    <source>
        <dbReference type="Proteomes" id="UP000199220"/>
    </source>
</evidence>
<dbReference type="STRING" id="648782.SAMN04488554_4050"/>
<organism evidence="3 4">
    <name type="scientific">Ruania alba</name>
    <dbReference type="NCBI Taxonomy" id="648782"/>
    <lineage>
        <taxon>Bacteria</taxon>
        <taxon>Bacillati</taxon>
        <taxon>Actinomycetota</taxon>
        <taxon>Actinomycetes</taxon>
        <taxon>Micrococcales</taxon>
        <taxon>Ruaniaceae</taxon>
        <taxon>Ruania</taxon>
    </lineage>
</organism>
<dbReference type="InterPro" id="IPR013022">
    <property type="entry name" value="Xyl_isomerase-like_TIM-brl"/>
</dbReference>
<evidence type="ECO:0000259" key="2">
    <source>
        <dbReference type="Pfam" id="PF01261"/>
    </source>
</evidence>
<gene>
    <name evidence="3" type="ORF">SAMN04488554_4050</name>
</gene>
<dbReference type="EMBL" id="FNTX01000002">
    <property type="protein sequence ID" value="SEE97733.1"/>
    <property type="molecule type" value="Genomic_DNA"/>
</dbReference>
<reference evidence="4" key="1">
    <citation type="submission" date="2016-10" db="EMBL/GenBank/DDBJ databases">
        <authorList>
            <person name="Varghese N."/>
            <person name="Submissions S."/>
        </authorList>
    </citation>
    <scope>NUCLEOTIDE SEQUENCE [LARGE SCALE GENOMIC DNA]</scope>
    <source>
        <strain evidence="4">DSM 21368</strain>
    </source>
</reference>
<dbReference type="PANTHER" id="PTHR12110:SF41">
    <property type="entry name" value="INOSOSE DEHYDRATASE"/>
    <property type="match status" value="1"/>
</dbReference>
<dbReference type="SUPFAM" id="SSF51658">
    <property type="entry name" value="Xylose isomerase-like"/>
    <property type="match status" value="1"/>
</dbReference>
<dbReference type="Proteomes" id="UP000199220">
    <property type="component" value="Unassembled WGS sequence"/>
</dbReference>
<protein>
    <submittedName>
        <fullName evidence="3">Sugar phosphate isomerase/epimerase</fullName>
    </submittedName>
</protein>